<feature type="transmembrane region" description="Helical" evidence="2">
    <location>
        <begin position="84"/>
        <end position="102"/>
    </location>
</feature>
<feature type="region of interest" description="Disordered" evidence="1">
    <location>
        <begin position="125"/>
        <end position="145"/>
    </location>
</feature>
<comment type="caution">
    <text evidence="3">The sequence shown here is derived from an EMBL/GenBank/DDBJ whole genome shotgun (WGS) entry which is preliminary data.</text>
</comment>
<evidence type="ECO:0000256" key="2">
    <source>
        <dbReference type="SAM" id="Phobius"/>
    </source>
</evidence>
<dbReference type="AlphaFoldDB" id="A0A9D1UAR5"/>
<accession>A0A9D1UAR5</accession>
<name>A0A9D1UAR5_9BACT</name>
<feature type="transmembrane region" description="Helical" evidence="2">
    <location>
        <begin position="59"/>
        <end position="78"/>
    </location>
</feature>
<dbReference type="Proteomes" id="UP000824264">
    <property type="component" value="Unassembled WGS sequence"/>
</dbReference>
<sequence>METATFSLLVGCLGAGLIWRLAQGLVRRWSTKARPAPGGAQPAGDAPWDHSGEVYRKLLGIRLASVVLCVLAAAVLFLQHGTGPALALAGLGCCLHYAAYRIRTRHVQAVQKAALLTPKDAPAEAFRDDDVRTDNGSSVRPARTA</sequence>
<reference evidence="3" key="1">
    <citation type="journal article" date="2021" name="PeerJ">
        <title>Extensive microbial diversity within the chicken gut microbiome revealed by metagenomics and culture.</title>
        <authorList>
            <person name="Gilroy R."/>
            <person name="Ravi A."/>
            <person name="Getino M."/>
            <person name="Pursley I."/>
            <person name="Horton D.L."/>
            <person name="Alikhan N.F."/>
            <person name="Baker D."/>
            <person name="Gharbi K."/>
            <person name="Hall N."/>
            <person name="Watson M."/>
            <person name="Adriaenssens E.M."/>
            <person name="Foster-Nyarko E."/>
            <person name="Jarju S."/>
            <person name="Secka A."/>
            <person name="Antonio M."/>
            <person name="Oren A."/>
            <person name="Chaudhuri R.R."/>
            <person name="La Ragione R."/>
            <person name="Hildebrand F."/>
            <person name="Pallen M.J."/>
        </authorList>
    </citation>
    <scope>NUCLEOTIDE SEQUENCE</scope>
    <source>
        <strain evidence="3">ChiSxjej5B17-1746</strain>
    </source>
</reference>
<evidence type="ECO:0000313" key="3">
    <source>
        <dbReference type="EMBL" id="HIW79530.1"/>
    </source>
</evidence>
<keyword evidence="2" id="KW-0472">Membrane</keyword>
<reference evidence="3" key="2">
    <citation type="submission" date="2021-04" db="EMBL/GenBank/DDBJ databases">
        <authorList>
            <person name="Gilroy R."/>
        </authorList>
    </citation>
    <scope>NUCLEOTIDE SEQUENCE</scope>
    <source>
        <strain evidence="3">ChiSxjej5B17-1746</strain>
    </source>
</reference>
<keyword evidence="2" id="KW-1133">Transmembrane helix</keyword>
<keyword evidence="2" id="KW-0812">Transmembrane</keyword>
<feature type="transmembrane region" description="Helical" evidence="2">
    <location>
        <begin position="6"/>
        <end position="22"/>
    </location>
</feature>
<evidence type="ECO:0000313" key="4">
    <source>
        <dbReference type="Proteomes" id="UP000824264"/>
    </source>
</evidence>
<organism evidence="3 4">
    <name type="scientific">Candidatus Bilophila faecipullorum</name>
    <dbReference type="NCBI Taxonomy" id="2838482"/>
    <lineage>
        <taxon>Bacteria</taxon>
        <taxon>Pseudomonadati</taxon>
        <taxon>Thermodesulfobacteriota</taxon>
        <taxon>Desulfovibrionia</taxon>
        <taxon>Desulfovibrionales</taxon>
        <taxon>Desulfovibrionaceae</taxon>
        <taxon>Bilophila</taxon>
    </lineage>
</organism>
<evidence type="ECO:0000256" key="1">
    <source>
        <dbReference type="SAM" id="MobiDB-lite"/>
    </source>
</evidence>
<protein>
    <submittedName>
        <fullName evidence="3">Heme transporter</fullName>
    </submittedName>
</protein>
<dbReference type="EMBL" id="DXGI01000386">
    <property type="protein sequence ID" value="HIW79530.1"/>
    <property type="molecule type" value="Genomic_DNA"/>
</dbReference>
<gene>
    <name evidence="3" type="ORF">H9874_10370</name>
</gene>
<proteinExistence type="predicted"/>